<keyword evidence="10" id="KW-0808">Transferase</keyword>
<evidence type="ECO:0000313" key="9">
    <source>
        <dbReference type="Proteomes" id="UP000695007"/>
    </source>
</evidence>
<dbReference type="RefSeq" id="XP_011503192.1">
    <property type="nucleotide sequence ID" value="XM_011504890.1"/>
</dbReference>
<dbReference type="Gene3D" id="2.130.10.10">
    <property type="entry name" value="YVTN repeat-like/Quinoprotein amine dehydrogenase"/>
    <property type="match status" value="1"/>
</dbReference>
<keyword evidence="9" id="KW-1185">Reference proteome</keyword>
<proteinExistence type="inferred from homology"/>
<dbReference type="PANTHER" id="PTHR46042:SF1">
    <property type="entry name" value="DIPHTHINE METHYLTRANSFERASE"/>
    <property type="match status" value="1"/>
</dbReference>
<dbReference type="Pfam" id="PF00400">
    <property type="entry name" value="WD40"/>
    <property type="match status" value="1"/>
</dbReference>
<dbReference type="GO" id="GO:0032259">
    <property type="term" value="P:methylation"/>
    <property type="evidence" value="ECO:0007669"/>
    <property type="project" value="UniProtKB-KW"/>
</dbReference>
<comment type="pathway">
    <text evidence="1">Protein modification; peptidyl-diphthamide biosynthesis.</text>
</comment>
<evidence type="ECO:0000256" key="8">
    <source>
        <dbReference type="PROSITE-ProRule" id="PRU00221"/>
    </source>
</evidence>
<dbReference type="InterPro" id="IPR015943">
    <property type="entry name" value="WD40/YVTN_repeat-like_dom_sf"/>
</dbReference>
<keyword evidence="3" id="KW-0677">Repeat</keyword>
<dbReference type="PROSITE" id="PS00678">
    <property type="entry name" value="WD_REPEATS_1"/>
    <property type="match status" value="1"/>
</dbReference>
<dbReference type="AlphaFoldDB" id="A0AAJ7E0H5"/>
<organism evidence="9 10">
    <name type="scientific">Ceratosolen solmsi marchali</name>
    <dbReference type="NCBI Taxonomy" id="326594"/>
    <lineage>
        <taxon>Eukaryota</taxon>
        <taxon>Metazoa</taxon>
        <taxon>Ecdysozoa</taxon>
        <taxon>Arthropoda</taxon>
        <taxon>Hexapoda</taxon>
        <taxon>Insecta</taxon>
        <taxon>Pterygota</taxon>
        <taxon>Neoptera</taxon>
        <taxon>Endopterygota</taxon>
        <taxon>Hymenoptera</taxon>
        <taxon>Apocrita</taxon>
        <taxon>Proctotrupomorpha</taxon>
        <taxon>Chalcidoidea</taxon>
        <taxon>Agaonidae</taxon>
        <taxon>Agaoninae</taxon>
        <taxon>Ceratosolen</taxon>
    </lineage>
</organism>
<dbReference type="GO" id="GO:0005737">
    <property type="term" value="C:cytoplasm"/>
    <property type="evidence" value="ECO:0007669"/>
    <property type="project" value="TreeGrafter"/>
</dbReference>
<dbReference type="Proteomes" id="UP000695007">
    <property type="component" value="Unplaced"/>
</dbReference>
<evidence type="ECO:0000313" key="10">
    <source>
        <dbReference type="RefSeq" id="XP_011503192.1"/>
    </source>
</evidence>
<comment type="catalytic activity">
    <reaction evidence="7">
        <text>diphthine methyl ester-[translation elongation factor 2] + H2O = diphthine-[translation elongation factor 2] + methanol + H(+)</text>
        <dbReference type="Rhea" id="RHEA:42656"/>
        <dbReference type="Rhea" id="RHEA-COMP:10172"/>
        <dbReference type="Rhea" id="RHEA-COMP:10173"/>
        <dbReference type="ChEBI" id="CHEBI:15377"/>
        <dbReference type="ChEBI" id="CHEBI:15378"/>
        <dbReference type="ChEBI" id="CHEBI:17790"/>
        <dbReference type="ChEBI" id="CHEBI:79005"/>
        <dbReference type="ChEBI" id="CHEBI:82696"/>
        <dbReference type="EC" id="3.1.1.97"/>
    </reaction>
</comment>
<dbReference type="SUPFAM" id="SSF50978">
    <property type="entry name" value="WD40 repeat-like"/>
    <property type="match status" value="1"/>
</dbReference>
<feature type="repeat" description="WD" evidence="8">
    <location>
        <begin position="235"/>
        <end position="277"/>
    </location>
</feature>
<dbReference type="KEGG" id="csol:105366440"/>
<comment type="similarity">
    <text evidence="5">Belongs to the DPH7 family.</text>
</comment>
<evidence type="ECO:0000256" key="2">
    <source>
        <dbReference type="ARBA" id="ARBA00022574"/>
    </source>
</evidence>
<dbReference type="InterPro" id="IPR052415">
    <property type="entry name" value="Diphthine_MTase"/>
</dbReference>
<dbReference type="PROSITE" id="PS50082">
    <property type="entry name" value="WD_REPEATS_2"/>
    <property type="match status" value="1"/>
</dbReference>
<dbReference type="InterPro" id="IPR019775">
    <property type="entry name" value="WD40_repeat_CS"/>
</dbReference>
<evidence type="ECO:0000256" key="7">
    <source>
        <dbReference type="ARBA" id="ARBA00047551"/>
    </source>
</evidence>
<dbReference type="SMART" id="SM00320">
    <property type="entry name" value="WD40"/>
    <property type="match status" value="3"/>
</dbReference>
<evidence type="ECO:0000256" key="6">
    <source>
        <dbReference type="ARBA" id="ARBA00039131"/>
    </source>
</evidence>
<dbReference type="EC" id="3.1.1.97" evidence="6"/>
<accession>A0AAJ7E0H5</accession>
<evidence type="ECO:0000256" key="4">
    <source>
        <dbReference type="ARBA" id="ARBA00022801"/>
    </source>
</evidence>
<keyword evidence="10" id="KW-0489">Methyltransferase</keyword>
<gene>
    <name evidence="10" type="primary">LOC105366440</name>
</gene>
<dbReference type="PANTHER" id="PTHR46042">
    <property type="entry name" value="DIPHTHINE METHYLTRANSFERASE"/>
    <property type="match status" value="1"/>
</dbReference>
<keyword evidence="2 8" id="KW-0853">WD repeat</keyword>
<dbReference type="InterPro" id="IPR001680">
    <property type="entry name" value="WD40_rpt"/>
</dbReference>
<protein>
    <recommendedName>
        <fullName evidence="6">methylated diphthine methylhydrolase</fullName>
        <ecNumber evidence="6">3.1.1.97</ecNumber>
    </recommendedName>
</protein>
<dbReference type="GeneID" id="105366440"/>
<sequence length="377" mass="43474">MFQTLDTFDTTFSADSVEWCTAEGFEDIFVCGTYQLLPKANENLIACNNLERNKRLGRIYLFRVISDKNLLLKLLQQLDTVAILDMKWAHIKCFDNKILLAVVNANGFLQIYELMNKEENLYLRNIYLKLISEILVNERKDFALALSLDWSTGKRNDNNNSEVKITVSDSQGFVSLFRLIENGIEKITLWPAHEYEAWITAFDYWNTNIIYTGGDDSKFLCFDTRIGTTSPTNINLSHNAGVTSLHCNGKKEFCLVSGSYDELLRIWDLRNLRKPVTAINLHGGIWRLKWDPYESKHLLAACMYNGFFIVNCNDLKIPKIIAEYKEHKSIAYGCDWSYLKKHCDPKKKSLINENVMLVGTCSFYDHVLKLSSVTFKN</sequence>
<dbReference type="GO" id="GO:0017183">
    <property type="term" value="P:protein histidyl modification to diphthamide"/>
    <property type="evidence" value="ECO:0007669"/>
    <property type="project" value="TreeGrafter"/>
</dbReference>
<dbReference type="GO" id="GO:0061685">
    <property type="term" value="F:diphthine methylesterase activity"/>
    <property type="evidence" value="ECO:0007669"/>
    <property type="project" value="UniProtKB-EC"/>
</dbReference>
<evidence type="ECO:0000256" key="1">
    <source>
        <dbReference type="ARBA" id="ARBA00005156"/>
    </source>
</evidence>
<dbReference type="GO" id="GO:0008168">
    <property type="term" value="F:methyltransferase activity"/>
    <property type="evidence" value="ECO:0007669"/>
    <property type="project" value="UniProtKB-KW"/>
</dbReference>
<reference evidence="10" key="1">
    <citation type="submission" date="2025-08" db="UniProtKB">
        <authorList>
            <consortium name="RefSeq"/>
        </authorList>
    </citation>
    <scope>IDENTIFICATION</scope>
</reference>
<name>A0AAJ7E0H5_9HYME</name>
<keyword evidence="4" id="KW-0378">Hydrolase</keyword>
<dbReference type="InterPro" id="IPR036322">
    <property type="entry name" value="WD40_repeat_dom_sf"/>
</dbReference>
<evidence type="ECO:0000256" key="3">
    <source>
        <dbReference type="ARBA" id="ARBA00022737"/>
    </source>
</evidence>
<evidence type="ECO:0000256" key="5">
    <source>
        <dbReference type="ARBA" id="ARBA00038092"/>
    </source>
</evidence>